<dbReference type="PIRSF" id="PIRSF018747">
    <property type="entry name" value="UCP018747"/>
    <property type="match status" value="1"/>
</dbReference>
<dbReference type="EMBL" id="CP131062">
    <property type="protein sequence ID" value="WNY28193.1"/>
    <property type="molecule type" value="Genomic_DNA"/>
</dbReference>
<sequence>MKETPENLKKMAEYGISEGISELILATKNSRESEKTANAAPFGITWKNNKMFLHLFKGSTTYENLMREDYFSANLTDDAVLFAQSTFYDLEEEEFDTAVYVSEKNEDGQASQTTISIPVLKNADRFVLFKCANQLETENSVVIDIEPVEFFILNPEKEGFVINRGFHSVIEACIHLTRYELTKDPVYIDYIRHHQRIIQRCGRKNDKKGFAVIRKRLTELEIADRIE</sequence>
<reference evidence="3 4" key="1">
    <citation type="submission" date="2023-07" db="EMBL/GenBank/DDBJ databases">
        <title>Closed genome sequence of Methanimicrococcus sp. Es2.</title>
        <authorList>
            <person name="Protasov E."/>
            <person name="Platt K."/>
            <person name="Reeh H."/>
            <person name="Poehlein A."/>
            <person name="Daniel R."/>
            <person name="Brune A."/>
        </authorList>
    </citation>
    <scope>NUCLEOTIDE SEQUENCE [LARGE SCALE GENOMIC DNA]</scope>
    <source>
        <strain evidence="3 4">Es2</strain>
    </source>
</reference>
<dbReference type="SUPFAM" id="SSF50475">
    <property type="entry name" value="FMN-binding split barrel"/>
    <property type="match status" value="1"/>
</dbReference>
<dbReference type="Proteomes" id="UP001302662">
    <property type="component" value="Chromosome"/>
</dbReference>
<evidence type="ECO:0000313" key="4">
    <source>
        <dbReference type="Proteomes" id="UP001302662"/>
    </source>
</evidence>
<dbReference type="RefSeq" id="WP_316559739.1">
    <property type="nucleotide sequence ID" value="NZ_CP131062.1"/>
</dbReference>
<feature type="domain" description="DUF447" evidence="2">
    <location>
        <begin position="163"/>
        <end position="213"/>
    </location>
</feature>
<dbReference type="Gene3D" id="2.30.110.10">
    <property type="entry name" value="Electron Transport, Fmn-binding Protein, Chain A"/>
    <property type="match status" value="1"/>
</dbReference>
<dbReference type="Pfam" id="PF20766">
    <property type="entry name" value="DUF447_C"/>
    <property type="match status" value="1"/>
</dbReference>
<keyword evidence="4" id="KW-1185">Reference proteome</keyword>
<dbReference type="InterPro" id="IPR012349">
    <property type="entry name" value="Split_barrel_FMN-bd"/>
</dbReference>
<dbReference type="InterPro" id="IPR007386">
    <property type="entry name" value="DUF447_N"/>
</dbReference>
<name>A0AA97A7L3_9EURY</name>
<dbReference type="InterPro" id="IPR049288">
    <property type="entry name" value="DUF447_C"/>
</dbReference>
<dbReference type="Pfam" id="PF04289">
    <property type="entry name" value="DUF447_N"/>
    <property type="match status" value="1"/>
</dbReference>
<protein>
    <recommendedName>
        <fullName evidence="5">DUF447 family protein</fullName>
    </recommendedName>
</protein>
<gene>
    <name evidence="3" type="ORF">MmiEs2_03770</name>
</gene>
<evidence type="ECO:0000259" key="1">
    <source>
        <dbReference type="Pfam" id="PF04289"/>
    </source>
</evidence>
<accession>A0AA97A7L3</accession>
<dbReference type="GeneID" id="85196826"/>
<organism evidence="3 4">
    <name type="scientific">Methanimicrococcus stummii</name>
    <dbReference type="NCBI Taxonomy" id="3028294"/>
    <lineage>
        <taxon>Archaea</taxon>
        <taxon>Methanobacteriati</taxon>
        <taxon>Methanobacteriota</taxon>
        <taxon>Stenosarchaea group</taxon>
        <taxon>Methanomicrobia</taxon>
        <taxon>Methanosarcinales</taxon>
        <taxon>Methanosarcinaceae</taxon>
        <taxon>Methanimicrococcus</taxon>
    </lineage>
</organism>
<evidence type="ECO:0008006" key="5">
    <source>
        <dbReference type="Google" id="ProtNLM"/>
    </source>
</evidence>
<feature type="domain" description="DUF447" evidence="1">
    <location>
        <begin position="22"/>
        <end position="149"/>
    </location>
</feature>
<dbReference type="InterPro" id="IPR016733">
    <property type="entry name" value="UCP018747"/>
</dbReference>
<dbReference type="Gene3D" id="1.20.58.290">
    <property type="entry name" value="Hypothetical membrane protein ta0354_69_121"/>
    <property type="match status" value="1"/>
</dbReference>
<dbReference type="KEGG" id="mees:MmiEs2_03770"/>
<evidence type="ECO:0000313" key="3">
    <source>
        <dbReference type="EMBL" id="WNY28193.1"/>
    </source>
</evidence>
<proteinExistence type="predicted"/>
<dbReference type="AlphaFoldDB" id="A0AA97A7L3"/>
<evidence type="ECO:0000259" key="2">
    <source>
        <dbReference type="Pfam" id="PF20766"/>
    </source>
</evidence>